<feature type="compositionally biased region" description="Polar residues" evidence="1">
    <location>
        <begin position="15"/>
        <end position="28"/>
    </location>
</feature>
<proteinExistence type="predicted"/>
<evidence type="ECO:0000256" key="1">
    <source>
        <dbReference type="SAM" id="MobiDB-lite"/>
    </source>
</evidence>
<dbReference type="EMBL" id="AFAR01000100">
    <property type="protein sequence ID" value="EGF28258.1"/>
    <property type="molecule type" value="Genomic_DNA"/>
</dbReference>
<reference evidence="2 3" key="1">
    <citation type="journal article" date="2013" name="Mar. Genomics">
        <title>Expression of sulfatases in Rhodopirellula baltica and the diversity of sulfatases in the genus Rhodopirellula.</title>
        <authorList>
            <person name="Wegner C.E."/>
            <person name="Richter-Heitmann T."/>
            <person name="Klindworth A."/>
            <person name="Klockow C."/>
            <person name="Richter M."/>
            <person name="Achstetter T."/>
            <person name="Glockner F.O."/>
            <person name="Harder J."/>
        </authorList>
    </citation>
    <scope>NUCLEOTIDE SEQUENCE [LARGE SCALE GENOMIC DNA]</scope>
    <source>
        <strain evidence="2 3">WH47</strain>
    </source>
</reference>
<dbReference type="Proteomes" id="UP000006222">
    <property type="component" value="Unassembled WGS sequence"/>
</dbReference>
<evidence type="ECO:0000313" key="2">
    <source>
        <dbReference type="EMBL" id="EGF28258.1"/>
    </source>
</evidence>
<organism evidence="2 3">
    <name type="scientific">Rhodopirellula baltica WH47</name>
    <dbReference type="NCBI Taxonomy" id="991778"/>
    <lineage>
        <taxon>Bacteria</taxon>
        <taxon>Pseudomonadati</taxon>
        <taxon>Planctomycetota</taxon>
        <taxon>Planctomycetia</taxon>
        <taxon>Pirellulales</taxon>
        <taxon>Pirellulaceae</taxon>
        <taxon>Rhodopirellula</taxon>
    </lineage>
</organism>
<name>F2APZ0_RHOBT</name>
<accession>F2APZ0</accession>
<comment type="caution">
    <text evidence="2">The sequence shown here is derived from an EMBL/GenBank/DDBJ whole genome shotgun (WGS) entry which is preliminary data.</text>
</comment>
<feature type="region of interest" description="Disordered" evidence="1">
    <location>
        <begin position="1"/>
        <end position="28"/>
    </location>
</feature>
<dbReference type="PATRIC" id="fig|991778.3.peg.1860"/>
<protein>
    <submittedName>
        <fullName evidence="2">Uncharacterized protein</fullName>
    </submittedName>
</protein>
<evidence type="ECO:0000313" key="3">
    <source>
        <dbReference type="Proteomes" id="UP000006222"/>
    </source>
</evidence>
<dbReference type="AlphaFoldDB" id="F2APZ0"/>
<sequence length="55" mass="6058">MYKSQANSRERSRTFTKPNAPNANQANSTTVAEIVSSVERCMILSGQRLSKGRQG</sequence>
<gene>
    <name evidence="2" type="ORF">RBWH47_03358</name>
</gene>